<name>A0A8T9BJ59_9HELO</name>
<keyword evidence="1" id="KW-0677">Repeat</keyword>
<dbReference type="EMBL" id="QGMF01000070">
    <property type="protein sequence ID" value="TVY20114.1"/>
    <property type="molecule type" value="Genomic_DNA"/>
</dbReference>
<dbReference type="InterPro" id="IPR027417">
    <property type="entry name" value="P-loop_NTPase"/>
</dbReference>
<evidence type="ECO:0000256" key="1">
    <source>
        <dbReference type="ARBA" id="ARBA00022737"/>
    </source>
</evidence>
<dbReference type="InterPro" id="IPR056884">
    <property type="entry name" value="NPHP3-like_N"/>
</dbReference>
<dbReference type="Proteomes" id="UP000469559">
    <property type="component" value="Unassembled WGS sequence"/>
</dbReference>
<accession>A0A8T9BJ59</accession>
<dbReference type="Pfam" id="PF24883">
    <property type="entry name" value="NPHP3_N"/>
    <property type="match status" value="1"/>
</dbReference>
<organism evidence="3 4">
    <name type="scientific">Lachnellula arida</name>
    <dbReference type="NCBI Taxonomy" id="1316785"/>
    <lineage>
        <taxon>Eukaryota</taxon>
        <taxon>Fungi</taxon>
        <taxon>Dikarya</taxon>
        <taxon>Ascomycota</taxon>
        <taxon>Pezizomycotina</taxon>
        <taxon>Leotiomycetes</taxon>
        <taxon>Helotiales</taxon>
        <taxon>Lachnaceae</taxon>
        <taxon>Lachnellula</taxon>
    </lineage>
</organism>
<protein>
    <recommendedName>
        <fullName evidence="2">Nephrocystin 3-like N-terminal domain-containing protein</fullName>
    </recommendedName>
</protein>
<feature type="domain" description="Nephrocystin 3-like N-terminal" evidence="2">
    <location>
        <begin position="182"/>
        <end position="275"/>
    </location>
</feature>
<sequence length="300" mass="34281">MVLFSAGSKEHLEGKPDQRIVEPVGAIQTSVYLKEHLQEAPPRLEVAVETDPRLLGFIEETRLWQEVIIENLVRSKWNAGDNRDVAMFFSQLSASAQHQREDLMQSQILERLRFTGIDDRYEHIPTAYKEAFDWMFLEEESIFELPPDPSTQWEETEAAIVHEAQATAAINPDNQQPRKKWDNFMQWLGSDEPLYWITGKPGSGKSTLIKYLYNDSRTTKFSDLWAGKTPLVTAGFFFWNSGTAIQMSETGLFQSLLYQAVKDQKGLISRLFPGGENTASYSGTTFTLGHYQNSRTHFKS</sequence>
<comment type="caution">
    <text evidence="3">The sequence shown here is derived from an EMBL/GenBank/DDBJ whole genome shotgun (WGS) entry which is preliminary data.</text>
</comment>
<evidence type="ECO:0000313" key="3">
    <source>
        <dbReference type="EMBL" id="TVY20114.1"/>
    </source>
</evidence>
<dbReference type="AlphaFoldDB" id="A0A8T9BJ59"/>
<evidence type="ECO:0000313" key="4">
    <source>
        <dbReference type="Proteomes" id="UP000469559"/>
    </source>
</evidence>
<proteinExistence type="predicted"/>
<reference evidence="3 4" key="1">
    <citation type="submission" date="2018-05" db="EMBL/GenBank/DDBJ databases">
        <title>Whole genome sequencing for identification of molecular markers to develop diagnostic detection tools for the regulated plant pathogen Lachnellula willkommii.</title>
        <authorList>
            <person name="Giroux E."/>
            <person name="Bilodeau G."/>
        </authorList>
    </citation>
    <scope>NUCLEOTIDE SEQUENCE [LARGE SCALE GENOMIC DNA]</scope>
    <source>
        <strain evidence="3 4">CBS 203.66</strain>
    </source>
</reference>
<keyword evidence="4" id="KW-1185">Reference proteome</keyword>
<dbReference type="SUPFAM" id="SSF52540">
    <property type="entry name" value="P-loop containing nucleoside triphosphate hydrolases"/>
    <property type="match status" value="1"/>
</dbReference>
<dbReference type="PANTHER" id="PTHR10039">
    <property type="entry name" value="AMELOGENIN"/>
    <property type="match status" value="1"/>
</dbReference>
<evidence type="ECO:0000259" key="2">
    <source>
        <dbReference type="Pfam" id="PF24883"/>
    </source>
</evidence>
<dbReference type="OrthoDB" id="443402at2759"/>
<gene>
    <name evidence="3" type="ORF">LARI1_G001936</name>
</gene>
<dbReference type="PANTHER" id="PTHR10039:SF5">
    <property type="entry name" value="NACHT DOMAIN-CONTAINING PROTEIN"/>
    <property type="match status" value="1"/>
</dbReference>